<dbReference type="InterPro" id="IPR044712">
    <property type="entry name" value="SLC25A32-like"/>
</dbReference>
<evidence type="ECO:0000256" key="1">
    <source>
        <dbReference type="ARBA" id="ARBA00004141"/>
    </source>
</evidence>
<dbReference type="GO" id="GO:0015230">
    <property type="term" value="F:FAD transmembrane transporter activity"/>
    <property type="evidence" value="ECO:0000318"/>
    <property type="project" value="GO_Central"/>
</dbReference>
<evidence type="ECO:0000256" key="7">
    <source>
        <dbReference type="ARBA" id="ARBA00023136"/>
    </source>
</evidence>
<dbReference type="OMA" id="CLQYADH"/>
<dbReference type="KEGG" id="smo:SELMODRAFT_104300"/>
<comment type="similarity">
    <text evidence="2 9">Belongs to the mitochondrial carrier (TC 2.A.29) family.</text>
</comment>
<evidence type="ECO:0000256" key="5">
    <source>
        <dbReference type="ARBA" id="ARBA00022737"/>
    </source>
</evidence>
<evidence type="ECO:0000256" key="6">
    <source>
        <dbReference type="ARBA" id="ARBA00022989"/>
    </source>
</evidence>
<dbReference type="GO" id="GO:0055085">
    <property type="term" value="P:transmembrane transport"/>
    <property type="evidence" value="ECO:0000318"/>
    <property type="project" value="GO_Central"/>
</dbReference>
<dbReference type="SUPFAM" id="SSF103506">
    <property type="entry name" value="Mitochondrial carrier"/>
    <property type="match status" value="1"/>
</dbReference>
<evidence type="ECO:0000256" key="4">
    <source>
        <dbReference type="ARBA" id="ARBA00022692"/>
    </source>
</evidence>
<evidence type="ECO:0000256" key="8">
    <source>
        <dbReference type="PROSITE-ProRule" id="PRU00282"/>
    </source>
</evidence>
<keyword evidence="5" id="KW-0677">Repeat</keyword>
<dbReference type="EMBL" id="GL377594">
    <property type="protein sequence ID" value="EFJ22795.1"/>
    <property type="molecule type" value="Genomic_DNA"/>
</dbReference>
<keyword evidence="12" id="KW-1185">Reference proteome</keyword>
<evidence type="ECO:0000313" key="12">
    <source>
        <dbReference type="Proteomes" id="UP000001514"/>
    </source>
</evidence>
<name>D8RXT6_SELML</name>
<organism evidence="12">
    <name type="scientific">Selaginella moellendorffii</name>
    <name type="common">Spikemoss</name>
    <dbReference type="NCBI Taxonomy" id="88036"/>
    <lineage>
        <taxon>Eukaryota</taxon>
        <taxon>Viridiplantae</taxon>
        <taxon>Streptophyta</taxon>
        <taxon>Embryophyta</taxon>
        <taxon>Tracheophyta</taxon>
        <taxon>Lycopodiopsida</taxon>
        <taxon>Selaginellales</taxon>
        <taxon>Selaginellaceae</taxon>
        <taxon>Selaginella</taxon>
    </lineage>
</organism>
<dbReference type="eggNOG" id="KOG0764">
    <property type="taxonomic scope" value="Eukaryota"/>
</dbReference>
<dbReference type="FunCoup" id="D8RXT6">
    <property type="interactions" value="3934"/>
</dbReference>
<dbReference type="OrthoDB" id="269120at2759"/>
<dbReference type="Gramene" id="EFJ22795">
    <property type="protein sequence ID" value="EFJ22795"/>
    <property type="gene ID" value="SELMODRAFT_104300"/>
</dbReference>
<gene>
    <name evidence="11" type="ORF">SELMODRAFT_104300</name>
</gene>
<evidence type="ECO:0000313" key="11">
    <source>
        <dbReference type="EMBL" id="EFJ22795.1"/>
    </source>
</evidence>
<keyword evidence="6 10" id="KW-1133">Transmembrane helix</keyword>
<dbReference type="PANTHER" id="PTHR45683">
    <property type="entry name" value="MITOCHONDRIAL NICOTINAMIDE ADENINE DINUCLEOTIDE TRANSPORTER 1-RELATED-RELATED"/>
    <property type="match status" value="1"/>
</dbReference>
<comment type="subcellular location">
    <subcellularLocation>
        <location evidence="1">Membrane</location>
        <topology evidence="1">Multi-pass membrane protein</topology>
    </subcellularLocation>
</comment>
<reference evidence="11 12" key="1">
    <citation type="journal article" date="2011" name="Science">
        <title>The Selaginella genome identifies genetic changes associated with the evolution of vascular plants.</title>
        <authorList>
            <person name="Banks J.A."/>
            <person name="Nishiyama T."/>
            <person name="Hasebe M."/>
            <person name="Bowman J.L."/>
            <person name="Gribskov M."/>
            <person name="dePamphilis C."/>
            <person name="Albert V.A."/>
            <person name="Aono N."/>
            <person name="Aoyama T."/>
            <person name="Ambrose B.A."/>
            <person name="Ashton N.W."/>
            <person name="Axtell M.J."/>
            <person name="Barker E."/>
            <person name="Barker M.S."/>
            <person name="Bennetzen J.L."/>
            <person name="Bonawitz N.D."/>
            <person name="Chapple C."/>
            <person name="Cheng C."/>
            <person name="Correa L.G."/>
            <person name="Dacre M."/>
            <person name="DeBarry J."/>
            <person name="Dreyer I."/>
            <person name="Elias M."/>
            <person name="Engstrom E.M."/>
            <person name="Estelle M."/>
            <person name="Feng L."/>
            <person name="Finet C."/>
            <person name="Floyd S.K."/>
            <person name="Frommer W.B."/>
            <person name="Fujita T."/>
            <person name="Gramzow L."/>
            <person name="Gutensohn M."/>
            <person name="Harholt J."/>
            <person name="Hattori M."/>
            <person name="Heyl A."/>
            <person name="Hirai T."/>
            <person name="Hiwatashi Y."/>
            <person name="Ishikawa M."/>
            <person name="Iwata M."/>
            <person name="Karol K.G."/>
            <person name="Koehler B."/>
            <person name="Kolukisaoglu U."/>
            <person name="Kubo M."/>
            <person name="Kurata T."/>
            <person name="Lalonde S."/>
            <person name="Li K."/>
            <person name="Li Y."/>
            <person name="Litt A."/>
            <person name="Lyons E."/>
            <person name="Manning G."/>
            <person name="Maruyama T."/>
            <person name="Michael T.P."/>
            <person name="Mikami K."/>
            <person name="Miyazaki S."/>
            <person name="Morinaga S."/>
            <person name="Murata T."/>
            <person name="Mueller-Roeber B."/>
            <person name="Nelson D.R."/>
            <person name="Obara M."/>
            <person name="Oguri Y."/>
            <person name="Olmstead R.G."/>
            <person name="Onodera N."/>
            <person name="Petersen B.L."/>
            <person name="Pils B."/>
            <person name="Prigge M."/>
            <person name="Rensing S.A."/>
            <person name="Riano-Pachon D.M."/>
            <person name="Roberts A.W."/>
            <person name="Sato Y."/>
            <person name="Scheller H.V."/>
            <person name="Schulz B."/>
            <person name="Schulz C."/>
            <person name="Shakirov E.V."/>
            <person name="Shibagaki N."/>
            <person name="Shinohara N."/>
            <person name="Shippen D.E."/>
            <person name="Soerensen I."/>
            <person name="Sotooka R."/>
            <person name="Sugimoto N."/>
            <person name="Sugita M."/>
            <person name="Sumikawa N."/>
            <person name="Tanurdzic M."/>
            <person name="Theissen G."/>
            <person name="Ulvskov P."/>
            <person name="Wakazuki S."/>
            <person name="Weng J.K."/>
            <person name="Willats W.W."/>
            <person name="Wipf D."/>
            <person name="Wolf P.G."/>
            <person name="Yang L."/>
            <person name="Zimmer A.D."/>
            <person name="Zhu Q."/>
            <person name="Mitros T."/>
            <person name="Hellsten U."/>
            <person name="Loque D."/>
            <person name="Otillar R."/>
            <person name="Salamov A."/>
            <person name="Schmutz J."/>
            <person name="Shapiro H."/>
            <person name="Lindquist E."/>
            <person name="Lucas S."/>
            <person name="Rokhsar D."/>
            <person name="Grigoriev I.V."/>
        </authorList>
    </citation>
    <scope>NUCLEOTIDE SEQUENCE [LARGE SCALE GENOMIC DNA]</scope>
</reference>
<evidence type="ECO:0008006" key="13">
    <source>
        <dbReference type="Google" id="ProtNLM"/>
    </source>
</evidence>
<feature type="repeat" description="Solcar" evidence="8">
    <location>
        <begin position="103"/>
        <end position="191"/>
    </location>
</feature>
<feature type="repeat" description="Solcar" evidence="8">
    <location>
        <begin position="4"/>
        <end position="94"/>
    </location>
</feature>
<evidence type="ECO:0000256" key="3">
    <source>
        <dbReference type="ARBA" id="ARBA00022448"/>
    </source>
</evidence>
<dbReference type="PROSITE" id="PS50920">
    <property type="entry name" value="SOLCAR"/>
    <property type="match status" value="3"/>
</dbReference>
<evidence type="ECO:0000256" key="10">
    <source>
        <dbReference type="SAM" id="Phobius"/>
    </source>
</evidence>
<dbReference type="InterPro" id="IPR023395">
    <property type="entry name" value="MCP_dom_sf"/>
</dbReference>
<dbReference type="Proteomes" id="UP000001514">
    <property type="component" value="Unassembled WGS sequence"/>
</dbReference>
<feature type="transmembrane region" description="Helical" evidence="10">
    <location>
        <begin position="66"/>
        <end position="88"/>
    </location>
</feature>
<keyword evidence="4 8" id="KW-0812">Transmembrane</keyword>
<sequence length="300" mass="33115">MGREWKWEEAAAGAVAGVATVVALHPLDIVRTRFQADDGRNRFVHHYKSTANALLTIARTEGVKGLYAGLSPAVFGSSLAWGLYFLFYSNIKEMHQRRLGGELGPGHHLVASAEAGALVSAMTNPIFLVKTRLQLQPPNGSQQPYSGFMDAFHSIRKVEGWRGFYKGFGPSVLLVSHGALQFMAYEEGRKMAIAAHKRVDPSATENSLTSLDFAVLGATSKLFALFLTYPYQVIRTRSQQRPDSQGSLSYRGGWHAFTETLKYEGVRGLYKGMVPNLLRVAPSSSITFIVYESVKKILLR</sequence>
<dbReference type="Gene3D" id="1.50.40.10">
    <property type="entry name" value="Mitochondrial carrier domain"/>
    <property type="match status" value="2"/>
</dbReference>
<evidence type="ECO:0000256" key="2">
    <source>
        <dbReference type="ARBA" id="ARBA00006375"/>
    </source>
</evidence>
<dbReference type="HOGENOM" id="CLU_015166_6_4_1"/>
<feature type="repeat" description="Solcar" evidence="8">
    <location>
        <begin position="208"/>
        <end position="297"/>
    </location>
</feature>
<dbReference type="AlphaFoldDB" id="D8RXT6"/>
<dbReference type="Pfam" id="PF00153">
    <property type="entry name" value="Mito_carr"/>
    <property type="match status" value="3"/>
</dbReference>
<accession>D8RXT6</accession>
<keyword evidence="3 9" id="KW-0813">Transport</keyword>
<dbReference type="InterPro" id="IPR018108">
    <property type="entry name" value="MCP_transmembrane"/>
</dbReference>
<dbReference type="GO" id="GO:0016020">
    <property type="term" value="C:membrane"/>
    <property type="evidence" value="ECO:0007669"/>
    <property type="project" value="UniProtKB-SubCell"/>
</dbReference>
<keyword evidence="7 8" id="KW-0472">Membrane</keyword>
<protein>
    <recommendedName>
        <fullName evidence="13">Folate transporter 1, chloroplastic</fullName>
    </recommendedName>
</protein>
<dbReference type="STRING" id="88036.D8RXT6"/>
<dbReference type="InParanoid" id="D8RXT6"/>
<dbReference type="FunFam" id="1.50.40.10:FF:000090">
    <property type="entry name" value="Folate transporter 1, chloroplastic"/>
    <property type="match status" value="1"/>
</dbReference>
<evidence type="ECO:0000256" key="9">
    <source>
        <dbReference type="RuleBase" id="RU000488"/>
    </source>
</evidence>
<dbReference type="GO" id="GO:0008517">
    <property type="term" value="F:folic acid transmembrane transporter activity"/>
    <property type="evidence" value="ECO:0000318"/>
    <property type="project" value="GO_Central"/>
</dbReference>
<proteinExistence type="inferred from homology"/>